<dbReference type="STRING" id="7232.A0A484BMA8"/>
<dbReference type="OrthoDB" id="440745at2759"/>
<reference evidence="5 6" key="1">
    <citation type="journal article" date="2019" name="J. Hered.">
        <title>An Improved Genome Assembly for Drosophila navojoa, the Basal Species in the mojavensis Cluster.</title>
        <authorList>
            <person name="Vanderlinde T."/>
            <person name="Dupim E.G."/>
            <person name="Nazario-Yepiz N.O."/>
            <person name="Carvalho A.B."/>
        </authorList>
    </citation>
    <scope>NUCLEOTIDE SEQUENCE [LARGE SCALE GENOMIC DNA]</scope>
    <source>
        <strain evidence="5">Navoj_Jal97</strain>
        <tissue evidence="5">Whole organism</tissue>
    </source>
</reference>
<evidence type="ECO:0000313" key="5">
    <source>
        <dbReference type="EMBL" id="TDG49332.1"/>
    </source>
</evidence>
<evidence type="ECO:0000256" key="1">
    <source>
        <dbReference type="ARBA" id="ARBA00007209"/>
    </source>
</evidence>
<keyword evidence="6" id="KW-1185">Reference proteome</keyword>
<protein>
    <recommendedName>
        <fullName evidence="3">Tektin</fullName>
    </recommendedName>
</protein>
<dbReference type="EMBL" id="LSRL02000024">
    <property type="protein sequence ID" value="TDG49332.1"/>
    <property type="molecule type" value="Genomic_DNA"/>
</dbReference>
<dbReference type="GO" id="GO:0015630">
    <property type="term" value="C:microtubule cytoskeleton"/>
    <property type="evidence" value="ECO:0007669"/>
    <property type="project" value="UniProtKB-UniRule"/>
</dbReference>
<organism evidence="5 6">
    <name type="scientific">Drosophila navojoa</name>
    <name type="common">Fruit fly</name>
    <dbReference type="NCBI Taxonomy" id="7232"/>
    <lineage>
        <taxon>Eukaryota</taxon>
        <taxon>Metazoa</taxon>
        <taxon>Ecdysozoa</taxon>
        <taxon>Arthropoda</taxon>
        <taxon>Hexapoda</taxon>
        <taxon>Insecta</taxon>
        <taxon>Pterygota</taxon>
        <taxon>Neoptera</taxon>
        <taxon>Endopterygota</taxon>
        <taxon>Diptera</taxon>
        <taxon>Brachycera</taxon>
        <taxon>Muscomorpha</taxon>
        <taxon>Ephydroidea</taxon>
        <taxon>Drosophilidae</taxon>
        <taxon>Drosophila</taxon>
    </lineage>
</organism>
<gene>
    <name evidence="5" type="ORF">AWZ03_004200</name>
</gene>
<dbReference type="Pfam" id="PF03148">
    <property type="entry name" value="Tektin"/>
    <property type="match status" value="1"/>
</dbReference>
<keyword evidence="3" id="KW-0282">Flagellum</keyword>
<dbReference type="PANTHER" id="PTHR19960:SF7">
    <property type="entry name" value="TEKTIN"/>
    <property type="match status" value="1"/>
</dbReference>
<evidence type="ECO:0000256" key="4">
    <source>
        <dbReference type="SAM" id="Coils"/>
    </source>
</evidence>
<keyword evidence="4" id="KW-0175">Coiled coil</keyword>
<dbReference type="GO" id="GO:0060271">
    <property type="term" value="P:cilium assembly"/>
    <property type="evidence" value="ECO:0007669"/>
    <property type="project" value="UniProtKB-UniRule"/>
</dbReference>
<dbReference type="KEGG" id="dnv:108654771"/>
<comment type="caution">
    <text evidence="5">The sequence shown here is derived from an EMBL/GenBank/DDBJ whole genome shotgun (WGS) entry which is preliminary data.</text>
</comment>
<evidence type="ECO:0000256" key="2">
    <source>
        <dbReference type="ARBA" id="ARBA00022490"/>
    </source>
</evidence>
<keyword evidence="2" id="KW-0963">Cytoplasm</keyword>
<dbReference type="GO" id="GO:0005634">
    <property type="term" value="C:nucleus"/>
    <property type="evidence" value="ECO:0007669"/>
    <property type="project" value="TreeGrafter"/>
</dbReference>
<comment type="subcellular location">
    <subcellularLocation>
        <location evidence="3">Cytoplasm</location>
        <location evidence="3">Cytoskeleton</location>
        <location evidence="3">Cilium axoneme</location>
    </subcellularLocation>
</comment>
<dbReference type="AlphaFoldDB" id="A0A484BMA8"/>
<keyword evidence="3" id="KW-0969">Cilium</keyword>
<dbReference type="Proteomes" id="UP000295192">
    <property type="component" value="Unassembled WGS sequence"/>
</dbReference>
<evidence type="ECO:0000256" key="3">
    <source>
        <dbReference type="RuleBase" id="RU367040"/>
    </source>
</evidence>
<evidence type="ECO:0000313" key="6">
    <source>
        <dbReference type="Proteomes" id="UP000295192"/>
    </source>
</evidence>
<dbReference type="OMA" id="FDHRGKM"/>
<dbReference type="GO" id="GO:0060294">
    <property type="term" value="P:cilium movement involved in cell motility"/>
    <property type="evidence" value="ECO:0007669"/>
    <property type="project" value="UniProtKB-UniRule"/>
</dbReference>
<dbReference type="InterPro" id="IPR000435">
    <property type="entry name" value="Tektins"/>
</dbReference>
<comment type="similarity">
    <text evidence="1 3">Belongs to the tektin family.</text>
</comment>
<dbReference type="GO" id="GO:0005930">
    <property type="term" value="C:axoneme"/>
    <property type="evidence" value="ECO:0007669"/>
    <property type="project" value="UniProtKB-SubCell"/>
</dbReference>
<dbReference type="PANTHER" id="PTHR19960">
    <property type="entry name" value="TEKTIN"/>
    <property type="match status" value="1"/>
</dbReference>
<dbReference type="InterPro" id="IPR048256">
    <property type="entry name" value="Tektin-like"/>
</dbReference>
<sequence>MAFQSVTSLEKPVPHLSLADWNARVGRLRTVADARRAEAFALRHSARSLRNETRIESEWANYETNEALRDRIDELNSWRSIISKTFDRIELEIKLLQDEKILTERELDALAGPISVISEVLTMRDSRLGSEMTYDEPDNEIKNELMVLENNQRLLADRCQKAWEKLTRLEEIRYKIGMEIENKVEAVELDFLQLALDRYSSSLSYKPDPLRNPQSSCSYDAWLSHVKHMKQLAEDELADTSSIREALFACREKARNMLHAQEDRAEHTIRKRIFETQRARNELEWQKLKMKDEMDSAVCEIKTLEDALNDKSDSLKLAETRLENRAQRSGMELCMDRAHDLLCQEVEKLREIRRVLKQKIDDARANFNALSDHAQAIDVDLENKQHALMTDIRALDLRTRLRGGEYGIKLKNPNDQMNRNIVLTRMEDEIPLA</sequence>
<keyword evidence="3" id="KW-0966">Cell projection</keyword>
<name>A0A484BMA8_DRONA</name>
<feature type="coiled-coil region" evidence="4">
    <location>
        <begin position="287"/>
        <end position="321"/>
    </location>
</feature>
<proteinExistence type="inferred from homology"/>
<dbReference type="PRINTS" id="PR00511">
    <property type="entry name" value="TEKTIN"/>
</dbReference>
<accession>A0A484BMA8</accession>